<protein>
    <submittedName>
        <fullName evidence="2">Uncharacterized protein</fullName>
    </submittedName>
</protein>
<gene>
    <name evidence="2" type="ORF">E2C01_071722</name>
</gene>
<accession>A0A5B7HW17</accession>
<evidence type="ECO:0000313" key="2">
    <source>
        <dbReference type="EMBL" id="MPC77271.1"/>
    </source>
</evidence>
<feature type="region of interest" description="Disordered" evidence="1">
    <location>
        <begin position="75"/>
        <end position="102"/>
    </location>
</feature>
<comment type="caution">
    <text evidence="2">The sequence shown here is derived from an EMBL/GenBank/DDBJ whole genome shotgun (WGS) entry which is preliminary data.</text>
</comment>
<feature type="compositionally biased region" description="Basic and acidic residues" evidence="1">
    <location>
        <begin position="83"/>
        <end position="102"/>
    </location>
</feature>
<name>A0A5B7HW17_PORTR</name>
<keyword evidence="3" id="KW-1185">Reference proteome</keyword>
<dbReference type="EMBL" id="VSRR010045441">
    <property type="protein sequence ID" value="MPC77271.1"/>
    <property type="molecule type" value="Genomic_DNA"/>
</dbReference>
<dbReference type="AlphaFoldDB" id="A0A5B7HW17"/>
<feature type="region of interest" description="Disordered" evidence="1">
    <location>
        <begin position="1"/>
        <end position="25"/>
    </location>
</feature>
<proteinExistence type="predicted"/>
<dbReference type="Proteomes" id="UP000324222">
    <property type="component" value="Unassembled WGS sequence"/>
</dbReference>
<reference evidence="2 3" key="1">
    <citation type="submission" date="2019-05" db="EMBL/GenBank/DDBJ databases">
        <title>Another draft genome of Portunus trituberculatus and its Hox gene families provides insights of decapod evolution.</title>
        <authorList>
            <person name="Jeong J.-H."/>
            <person name="Song I."/>
            <person name="Kim S."/>
            <person name="Choi T."/>
            <person name="Kim D."/>
            <person name="Ryu S."/>
            <person name="Kim W."/>
        </authorList>
    </citation>
    <scope>NUCLEOTIDE SEQUENCE [LARGE SCALE GENOMIC DNA]</scope>
    <source>
        <tissue evidence="2">Muscle</tissue>
    </source>
</reference>
<organism evidence="2 3">
    <name type="scientific">Portunus trituberculatus</name>
    <name type="common">Swimming crab</name>
    <name type="synonym">Neptunus trituberculatus</name>
    <dbReference type="NCBI Taxonomy" id="210409"/>
    <lineage>
        <taxon>Eukaryota</taxon>
        <taxon>Metazoa</taxon>
        <taxon>Ecdysozoa</taxon>
        <taxon>Arthropoda</taxon>
        <taxon>Crustacea</taxon>
        <taxon>Multicrustacea</taxon>
        <taxon>Malacostraca</taxon>
        <taxon>Eumalacostraca</taxon>
        <taxon>Eucarida</taxon>
        <taxon>Decapoda</taxon>
        <taxon>Pleocyemata</taxon>
        <taxon>Brachyura</taxon>
        <taxon>Eubrachyura</taxon>
        <taxon>Portunoidea</taxon>
        <taxon>Portunidae</taxon>
        <taxon>Portuninae</taxon>
        <taxon>Portunus</taxon>
    </lineage>
</organism>
<evidence type="ECO:0000313" key="3">
    <source>
        <dbReference type="Proteomes" id="UP000324222"/>
    </source>
</evidence>
<evidence type="ECO:0000256" key="1">
    <source>
        <dbReference type="SAM" id="MobiDB-lite"/>
    </source>
</evidence>
<sequence length="102" mass="10834">MTSARGHVAHPLQQEGTASLPVAPPSSSFPLALQLAACSFPASSRGRRCCGHDKTSPTAGYEIYGSFHIVSKARRASGLRTTEFQRGRRSGERESGGRCDDG</sequence>